<evidence type="ECO:0000313" key="7">
    <source>
        <dbReference type="EMBL" id="WAJ24592.1"/>
    </source>
</evidence>
<dbReference type="EC" id="2.3.1.266" evidence="5"/>
<sequence length="146" mass="17014">MFLIRKMTEEDVQSVSEIESVCFSDPWSFDTIKEGQKNRFDTWLVLLEGDTVIGFLILRIIAFEGELLRIALRPEYRGRGLAKKLMDQLVEYSIHNSVKSLFLEVRNSNETARNLYSSYGFIETGIRKNYYKNPQEDAVVMCRDLT</sequence>
<dbReference type="NCBIfam" id="TIGR01575">
    <property type="entry name" value="rimI"/>
    <property type="match status" value="1"/>
</dbReference>
<evidence type="ECO:0000256" key="2">
    <source>
        <dbReference type="ARBA" id="ARBA00022490"/>
    </source>
</evidence>
<reference evidence="7" key="1">
    <citation type="submission" date="2022-11" db="EMBL/GenBank/DDBJ databases">
        <title>Lacrimispora xylanolytica sy1, complete genome.</title>
        <authorList>
            <person name="Choi S."/>
        </authorList>
    </citation>
    <scope>NUCLEOTIDE SEQUENCE</scope>
    <source>
        <strain evidence="7">Sy1</strain>
    </source>
</reference>
<protein>
    <recommendedName>
        <fullName evidence="5">[Ribosomal protein bS18]-alanine N-acetyltransferase</fullName>
        <ecNumber evidence="5">2.3.1.266</ecNumber>
    </recommendedName>
</protein>
<keyword evidence="3 7" id="KW-0808">Transferase</keyword>
<evidence type="ECO:0000313" key="8">
    <source>
        <dbReference type="Proteomes" id="UP001163115"/>
    </source>
</evidence>
<keyword evidence="8" id="KW-1185">Reference proteome</keyword>
<dbReference type="GO" id="GO:0008999">
    <property type="term" value="F:protein-N-terminal-alanine acetyltransferase activity"/>
    <property type="evidence" value="ECO:0007669"/>
    <property type="project" value="UniProtKB-EC"/>
</dbReference>
<dbReference type="Gene3D" id="3.40.630.30">
    <property type="match status" value="1"/>
</dbReference>
<organism evidence="7 8">
    <name type="scientific">Lacrimispora xylanolytica</name>
    <dbReference type="NCBI Taxonomy" id="29375"/>
    <lineage>
        <taxon>Bacteria</taxon>
        <taxon>Bacillati</taxon>
        <taxon>Bacillota</taxon>
        <taxon>Clostridia</taxon>
        <taxon>Lachnospirales</taxon>
        <taxon>Lachnospiraceae</taxon>
        <taxon>Lacrimispora</taxon>
    </lineage>
</organism>
<proteinExistence type="inferred from homology"/>
<keyword evidence="2 5" id="KW-0963">Cytoplasm</keyword>
<gene>
    <name evidence="7" type="primary">rimI</name>
    <name evidence="7" type="ORF">OW255_03440</name>
</gene>
<dbReference type="InterPro" id="IPR050680">
    <property type="entry name" value="YpeA/RimI_acetyltransf"/>
</dbReference>
<keyword evidence="7" id="KW-0687">Ribonucleoprotein</keyword>
<evidence type="ECO:0000256" key="5">
    <source>
        <dbReference type="RuleBase" id="RU363094"/>
    </source>
</evidence>
<evidence type="ECO:0000256" key="1">
    <source>
        <dbReference type="ARBA" id="ARBA00005395"/>
    </source>
</evidence>
<feature type="domain" description="N-acetyltransferase" evidence="6">
    <location>
        <begin position="2"/>
        <end position="146"/>
    </location>
</feature>
<keyword evidence="7" id="KW-0689">Ribosomal protein</keyword>
<dbReference type="Proteomes" id="UP001163115">
    <property type="component" value="Chromosome"/>
</dbReference>
<dbReference type="InterPro" id="IPR006464">
    <property type="entry name" value="AcTrfase_RimI/Ard1"/>
</dbReference>
<keyword evidence="4 7" id="KW-0012">Acyltransferase</keyword>
<dbReference type="PROSITE" id="PS51186">
    <property type="entry name" value="GNAT"/>
    <property type="match status" value="1"/>
</dbReference>
<dbReference type="CDD" id="cd04301">
    <property type="entry name" value="NAT_SF"/>
    <property type="match status" value="1"/>
</dbReference>
<evidence type="ECO:0000256" key="3">
    <source>
        <dbReference type="ARBA" id="ARBA00022679"/>
    </source>
</evidence>
<comment type="subcellular location">
    <subcellularLocation>
        <location evidence="5">Cytoplasm</location>
    </subcellularLocation>
</comment>
<name>A0ABY7AD12_9FIRM</name>
<dbReference type="InterPro" id="IPR000182">
    <property type="entry name" value="GNAT_dom"/>
</dbReference>
<evidence type="ECO:0000256" key="4">
    <source>
        <dbReference type="ARBA" id="ARBA00023315"/>
    </source>
</evidence>
<comment type="function">
    <text evidence="5">Acetylates the N-terminal alanine of ribosomal protein bS18.</text>
</comment>
<comment type="similarity">
    <text evidence="1 5">Belongs to the acetyltransferase family. RimI subfamily.</text>
</comment>
<dbReference type="Pfam" id="PF00583">
    <property type="entry name" value="Acetyltransf_1"/>
    <property type="match status" value="1"/>
</dbReference>
<dbReference type="SUPFAM" id="SSF55729">
    <property type="entry name" value="Acyl-CoA N-acyltransferases (Nat)"/>
    <property type="match status" value="1"/>
</dbReference>
<dbReference type="PANTHER" id="PTHR43420">
    <property type="entry name" value="ACETYLTRANSFERASE"/>
    <property type="match status" value="1"/>
</dbReference>
<evidence type="ECO:0000259" key="6">
    <source>
        <dbReference type="PROSITE" id="PS51186"/>
    </source>
</evidence>
<dbReference type="GO" id="GO:0005840">
    <property type="term" value="C:ribosome"/>
    <property type="evidence" value="ECO:0007669"/>
    <property type="project" value="UniProtKB-KW"/>
</dbReference>
<dbReference type="EMBL" id="CP113524">
    <property type="protein sequence ID" value="WAJ24592.1"/>
    <property type="molecule type" value="Genomic_DNA"/>
</dbReference>
<comment type="catalytic activity">
    <reaction evidence="5">
        <text>N-terminal L-alanyl-[ribosomal protein bS18] + acetyl-CoA = N-terminal N(alpha)-acetyl-L-alanyl-[ribosomal protein bS18] + CoA + H(+)</text>
        <dbReference type="Rhea" id="RHEA:43756"/>
        <dbReference type="Rhea" id="RHEA-COMP:10676"/>
        <dbReference type="Rhea" id="RHEA-COMP:10677"/>
        <dbReference type="ChEBI" id="CHEBI:15378"/>
        <dbReference type="ChEBI" id="CHEBI:57287"/>
        <dbReference type="ChEBI" id="CHEBI:57288"/>
        <dbReference type="ChEBI" id="CHEBI:64718"/>
        <dbReference type="ChEBI" id="CHEBI:83683"/>
        <dbReference type="EC" id="2.3.1.266"/>
    </reaction>
</comment>
<accession>A0ABY7AD12</accession>
<dbReference type="InterPro" id="IPR016181">
    <property type="entry name" value="Acyl_CoA_acyltransferase"/>
</dbReference>
<dbReference type="RefSeq" id="WP_024837278.1">
    <property type="nucleotide sequence ID" value="NZ_CP113524.1"/>
</dbReference>
<dbReference type="PANTHER" id="PTHR43420:SF44">
    <property type="entry name" value="ACETYLTRANSFERASE YPEA"/>
    <property type="match status" value="1"/>
</dbReference>